<dbReference type="CDD" id="cd24000">
    <property type="entry name" value="ASKHA_NBD_HK"/>
    <property type="match status" value="1"/>
</dbReference>
<evidence type="ECO:0000313" key="2">
    <source>
        <dbReference type="Proteomes" id="UP000037069"/>
    </source>
</evidence>
<organism evidence="1 2">
    <name type="scientific">Lucilia cuprina</name>
    <name type="common">Green bottle fly</name>
    <name type="synonym">Australian sheep blowfly</name>
    <dbReference type="NCBI Taxonomy" id="7375"/>
    <lineage>
        <taxon>Eukaryota</taxon>
        <taxon>Metazoa</taxon>
        <taxon>Ecdysozoa</taxon>
        <taxon>Arthropoda</taxon>
        <taxon>Hexapoda</taxon>
        <taxon>Insecta</taxon>
        <taxon>Pterygota</taxon>
        <taxon>Neoptera</taxon>
        <taxon>Endopterygota</taxon>
        <taxon>Diptera</taxon>
        <taxon>Brachycera</taxon>
        <taxon>Muscomorpha</taxon>
        <taxon>Oestroidea</taxon>
        <taxon>Calliphoridae</taxon>
        <taxon>Luciliinae</taxon>
        <taxon>Lucilia</taxon>
    </lineage>
</organism>
<dbReference type="AlphaFoldDB" id="A0A0L0BXR7"/>
<accession>A0A0L0BXR7</accession>
<name>A0A0L0BXR7_LUCCU</name>
<proteinExistence type="predicted"/>
<dbReference type="Proteomes" id="UP000037069">
    <property type="component" value="Unassembled WGS sequence"/>
</dbReference>
<evidence type="ECO:0000313" key="1">
    <source>
        <dbReference type="EMBL" id="KNC24781.1"/>
    </source>
</evidence>
<dbReference type="Gene3D" id="3.30.420.40">
    <property type="match status" value="1"/>
</dbReference>
<keyword evidence="2" id="KW-1185">Reference proteome</keyword>
<comment type="caution">
    <text evidence="1">The sequence shown here is derived from an EMBL/GenBank/DDBJ whole genome shotgun (WGS) entry which is preliminary data.</text>
</comment>
<dbReference type="EMBL" id="JRES01001174">
    <property type="protein sequence ID" value="KNC24781.1"/>
    <property type="molecule type" value="Genomic_DNA"/>
</dbReference>
<dbReference type="Gene3D" id="3.40.367.20">
    <property type="match status" value="2"/>
</dbReference>
<protein>
    <submittedName>
        <fullName evidence="1">Uncharacterized protein</fullName>
    </submittedName>
</protein>
<dbReference type="InterPro" id="IPR043129">
    <property type="entry name" value="ATPase_NBD"/>
</dbReference>
<reference evidence="1 2" key="1">
    <citation type="journal article" date="2015" name="Nat. Commun.">
        <title>Lucilia cuprina genome unlocks parasitic fly biology to underpin future interventions.</title>
        <authorList>
            <person name="Anstead C.A."/>
            <person name="Korhonen P.K."/>
            <person name="Young N.D."/>
            <person name="Hall R.S."/>
            <person name="Jex A.R."/>
            <person name="Murali S.C."/>
            <person name="Hughes D.S."/>
            <person name="Lee S.F."/>
            <person name="Perry T."/>
            <person name="Stroehlein A.J."/>
            <person name="Ansell B.R."/>
            <person name="Breugelmans B."/>
            <person name="Hofmann A."/>
            <person name="Qu J."/>
            <person name="Dugan S."/>
            <person name="Lee S.L."/>
            <person name="Chao H."/>
            <person name="Dinh H."/>
            <person name="Han Y."/>
            <person name="Doddapaneni H.V."/>
            <person name="Worley K.C."/>
            <person name="Muzny D.M."/>
            <person name="Ioannidis P."/>
            <person name="Waterhouse R.M."/>
            <person name="Zdobnov E.M."/>
            <person name="James P.J."/>
            <person name="Bagnall N.H."/>
            <person name="Kotze A.C."/>
            <person name="Gibbs R.A."/>
            <person name="Richards S."/>
            <person name="Batterham P."/>
            <person name="Gasser R.B."/>
        </authorList>
    </citation>
    <scope>NUCLEOTIDE SEQUENCE [LARGE SCALE GENOMIC DNA]</scope>
    <source>
        <strain evidence="1 2">LS</strain>
        <tissue evidence="1">Full body</tissue>
    </source>
</reference>
<sequence length="1260" mass="143371">MESNPDTCYACLITEYSPLEFHVTSIDSFLTEFKHFQRALPQLKFAMQKKNDHSIPLIKQIYRIKGNLPRTVFNFGDKVNQRGERIPNSFKADDSIDCMRADIIKKVKGTYSFHKASQPALVNRGNSLAFYSNCHRKNRVKRLIRDVKRRADPESGHKIPKDSYHELQTVMYTDKDIDCKGIFNILFDKSEDTVSIEHSHINHQYTELYRAREEDLQLVRDLLKLVPLLKPSAIPRTGSLRNLTRNQISYIYSQVTNEKSRRHDNPIISLYLLLTQNYQHFFDIRPMASPEYFGIALIHKHAAERLKGARELLMDSTFNIDGLGAELYTVIAPVDQVGCTVGYLFVFRDSIIKWNNGRTGSMDSKNMRKDKSEATKAAEQSVTEQLKCAHEFMNRHFYSTNLQPGKPGHPAQPGQAVQPGQTWQPGQPLLRYGMTPKTSVVTWFLELLKGKGYKPVFFGTDKDASQIHAIKYVFSCTVRLCMWHTKGAIFTHLKPKRSISIAELEKYKRIAPSQHLLGGPSCWSHEAIEGRLKLCSCSDVTHCFRSDSLRNEKHYLPTADRTYIANLVYSHSINVPGFPLSVKNQVISNPSTELIIQIHTREVFSWCMDKGYTELWIYLWNNWYNEKDRKNWMTVNVGPEIELPTFCTTMLLESSHNRLKQMLGRSKNSRIDAVAYKICNSWMPRELSRLYALLHVNRKIARKFVEPSWKKEVILQFEEAALEAKSCYARQGGDVFLGQDVNYYKTDPANFICGSGEVNTYIQEFILSAKFCTSAPFWRHPMLKIKNHIALYQSLGVTPNPHSLPAWPYPQWDGEFGKICDALAALDDPDNNDLDGCASDRTLCELVTEEWIMDEYGTERPDVPEFDIDEYVSNNDDEEDHSDVSAINNATELEGRRQILCEAFDKTNWGAIDEKDPETNPTDKDVSTWIDSVRRCVKETHRSLGEILVLGVGGSTLRFSKLTANIENGQVKTKYELLLHKLIPDEIKKGQFFEWCVNECKPLLTQLSKLKLCISWSFPLENGKILIMGKNFNLKFINCDLLTCFNQFLNPQFNAEFVTHDGSALLIAGLNLYNCPMALTLGSGININVLNSSGELVNTEISQLGTELSPIRLPKQEYDISGTLASEIQPLEVQVGGLYLGELVSNYLKMDVKTEQLFNLDNLNLNEVQLTEVNWILNRAARLAAECIYTVAIAFIDPDQSGLNVAYTGGLIGNLKFRELVEFECSKLAHIYNFGVKLVECDNGSEIGAGIAALVNETKN</sequence>
<dbReference type="SUPFAM" id="SSF53067">
    <property type="entry name" value="Actin-like ATPase domain"/>
    <property type="match status" value="2"/>
</dbReference>
<dbReference type="STRING" id="7375.A0A0L0BXR7"/>
<gene>
    <name evidence="1" type="ORF">FF38_06035</name>
</gene>